<dbReference type="PANTHER" id="PTHR30055">
    <property type="entry name" value="HTH-TYPE TRANSCRIPTIONAL REGULATOR RUTR"/>
    <property type="match status" value="1"/>
</dbReference>
<evidence type="ECO:0000256" key="2">
    <source>
        <dbReference type="PROSITE-ProRule" id="PRU00335"/>
    </source>
</evidence>
<dbReference type="PROSITE" id="PS50977">
    <property type="entry name" value="HTH_TETR_2"/>
    <property type="match status" value="1"/>
</dbReference>
<dbReference type="InterPro" id="IPR001647">
    <property type="entry name" value="HTH_TetR"/>
</dbReference>
<dbReference type="GO" id="GO:0003700">
    <property type="term" value="F:DNA-binding transcription factor activity"/>
    <property type="evidence" value="ECO:0007669"/>
    <property type="project" value="TreeGrafter"/>
</dbReference>
<evidence type="ECO:0000313" key="5">
    <source>
        <dbReference type="Proteomes" id="UP000543030"/>
    </source>
</evidence>
<feature type="DNA-binding region" description="H-T-H motif" evidence="2">
    <location>
        <begin position="31"/>
        <end position="50"/>
    </location>
</feature>
<dbReference type="InterPro" id="IPR009057">
    <property type="entry name" value="Homeodomain-like_sf"/>
</dbReference>
<protein>
    <submittedName>
        <fullName evidence="4">AcrR family transcriptional regulator</fullName>
    </submittedName>
</protein>
<gene>
    <name evidence="4" type="ORF">HNQ50_000843</name>
</gene>
<dbReference type="RefSeq" id="WP_184097826.1">
    <property type="nucleotide sequence ID" value="NZ_JACHHN010000001.1"/>
</dbReference>
<evidence type="ECO:0000259" key="3">
    <source>
        <dbReference type="PROSITE" id="PS50977"/>
    </source>
</evidence>
<organism evidence="4 5">
    <name type="scientific">Silvimonas terrae</name>
    <dbReference type="NCBI Taxonomy" id="300266"/>
    <lineage>
        <taxon>Bacteria</taxon>
        <taxon>Pseudomonadati</taxon>
        <taxon>Pseudomonadota</taxon>
        <taxon>Betaproteobacteria</taxon>
        <taxon>Neisseriales</taxon>
        <taxon>Chitinibacteraceae</taxon>
        <taxon>Silvimonas</taxon>
    </lineage>
</organism>
<dbReference type="EMBL" id="JACHHN010000001">
    <property type="protein sequence ID" value="MBB5190133.1"/>
    <property type="molecule type" value="Genomic_DNA"/>
</dbReference>
<dbReference type="PANTHER" id="PTHR30055:SF148">
    <property type="entry name" value="TETR-FAMILY TRANSCRIPTIONAL REGULATOR"/>
    <property type="match status" value="1"/>
</dbReference>
<comment type="caution">
    <text evidence="4">The sequence shown here is derived from an EMBL/GenBank/DDBJ whole genome shotgun (WGS) entry which is preliminary data.</text>
</comment>
<proteinExistence type="predicted"/>
<feature type="domain" description="HTH tetR-type" evidence="3">
    <location>
        <begin position="8"/>
        <end position="68"/>
    </location>
</feature>
<keyword evidence="1 2" id="KW-0238">DNA-binding</keyword>
<evidence type="ECO:0000313" key="4">
    <source>
        <dbReference type="EMBL" id="MBB5190133.1"/>
    </source>
</evidence>
<dbReference type="Pfam" id="PF00440">
    <property type="entry name" value="TetR_N"/>
    <property type="match status" value="1"/>
</dbReference>
<dbReference type="InterPro" id="IPR050109">
    <property type="entry name" value="HTH-type_TetR-like_transc_reg"/>
</dbReference>
<name>A0A840RCN1_9NEIS</name>
<keyword evidence="5" id="KW-1185">Reference proteome</keyword>
<reference evidence="4 5" key="1">
    <citation type="submission" date="2020-08" db="EMBL/GenBank/DDBJ databases">
        <title>Genomic Encyclopedia of Type Strains, Phase IV (KMG-IV): sequencing the most valuable type-strain genomes for metagenomic binning, comparative biology and taxonomic classification.</title>
        <authorList>
            <person name="Goeker M."/>
        </authorList>
    </citation>
    <scope>NUCLEOTIDE SEQUENCE [LARGE SCALE GENOMIC DNA]</scope>
    <source>
        <strain evidence="4 5">DSM 18233</strain>
    </source>
</reference>
<dbReference type="InterPro" id="IPR041479">
    <property type="entry name" value="TetR_CgmR_C"/>
</dbReference>
<dbReference type="Pfam" id="PF17937">
    <property type="entry name" value="TetR_C_28"/>
    <property type="match status" value="1"/>
</dbReference>
<accession>A0A840RCN1</accession>
<dbReference type="PRINTS" id="PR00455">
    <property type="entry name" value="HTHTETR"/>
</dbReference>
<dbReference type="GO" id="GO:0000976">
    <property type="term" value="F:transcription cis-regulatory region binding"/>
    <property type="evidence" value="ECO:0007669"/>
    <property type="project" value="TreeGrafter"/>
</dbReference>
<dbReference type="SUPFAM" id="SSF46689">
    <property type="entry name" value="Homeodomain-like"/>
    <property type="match status" value="1"/>
</dbReference>
<dbReference type="Proteomes" id="UP000543030">
    <property type="component" value="Unassembled WGS sequence"/>
</dbReference>
<dbReference type="Gene3D" id="1.10.357.10">
    <property type="entry name" value="Tetracycline Repressor, domain 2"/>
    <property type="match status" value="1"/>
</dbReference>
<dbReference type="AlphaFoldDB" id="A0A840RCN1"/>
<sequence length="190" mass="20497">MDNPTRSEQSRLKAIKAALGLLQREGIGALTFDALASESGISKGGLLHQFETKEGLLTALLQYRSQHINEVATDLATQTGTPEGEPALQGQLKALQALASATGKPVNLAFLAALAQAPELLQQIRSDHTEYLTRIHDEAQDADLAALRWLAATGLVLMDLLGFVPLAEDTSDTLFERLRDPAAWRADQNT</sequence>
<evidence type="ECO:0000256" key="1">
    <source>
        <dbReference type="ARBA" id="ARBA00023125"/>
    </source>
</evidence>